<organism evidence="2 3">
    <name type="scientific">Aeromicrobium halocynthiae</name>
    <dbReference type="NCBI Taxonomy" id="560557"/>
    <lineage>
        <taxon>Bacteria</taxon>
        <taxon>Bacillati</taxon>
        <taxon>Actinomycetota</taxon>
        <taxon>Actinomycetes</taxon>
        <taxon>Propionibacteriales</taxon>
        <taxon>Nocardioidaceae</taxon>
        <taxon>Aeromicrobium</taxon>
    </lineage>
</organism>
<feature type="transmembrane region" description="Helical" evidence="1">
    <location>
        <begin position="252"/>
        <end position="271"/>
    </location>
</feature>
<dbReference type="RefSeq" id="WP_344327035.1">
    <property type="nucleotide sequence ID" value="NZ_BAAAPY010000005.1"/>
</dbReference>
<dbReference type="InterPro" id="IPR045931">
    <property type="entry name" value="DUF6350"/>
</dbReference>
<keyword evidence="1" id="KW-1133">Transmembrane helix</keyword>
<dbReference type="EMBL" id="BAAAPY010000005">
    <property type="protein sequence ID" value="GAA2078090.1"/>
    <property type="molecule type" value="Genomic_DNA"/>
</dbReference>
<proteinExistence type="predicted"/>
<feature type="transmembrane region" description="Helical" evidence="1">
    <location>
        <begin position="104"/>
        <end position="124"/>
    </location>
</feature>
<comment type="caution">
    <text evidence="2">The sequence shown here is derived from an EMBL/GenBank/DDBJ whole genome shotgun (WGS) entry which is preliminary data.</text>
</comment>
<feature type="transmembrane region" description="Helical" evidence="1">
    <location>
        <begin position="352"/>
        <end position="372"/>
    </location>
</feature>
<name>A0ABN2W135_9ACTN</name>
<keyword evidence="1" id="KW-0812">Transmembrane</keyword>
<dbReference type="Proteomes" id="UP001501480">
    <property type="component" value="Unassembled WGS sequence"/>
</dbReference>
<feature type="transmembrane region" description="Helical" evidence="1">
    <location>
        <begin position="136"/>
        <end position="155"/>
    </location>
</feature>
<evidence type="ECO:0000313" key="3">
    <source>
        <dbReference type="Proteomes" id="UP001501480"/>
    </source>
</evidence>
<gene>
    <name evidence="2" type="ORF">GCM10009821_17320</name>
</gene>
<reference evidence="2 3" key="1">
    <citation type="journal article" date="2019" name="Int. J. Syst. Evol. Microbiol.">
        <title>The Global Catalogue of Microorganisms (GCM) 10K type strain sequencing project: providing services to taxonomists for standard genome sequencing and annotation.</title>
        <authorList>
            <consortium name="The Broad Institute Genomics Platform"/>
            <consortium name="The Broad Institute Genome Sequencing Center for Infectious Disease"/>
            <person name="Wu L."/>
            <person name="Ma J."/>
        </authorList>
    </citation>
    <scope>NUCLEOTIDE SEQUENCE [LARGE SCALE GENOMIC DNA]</scope>
    <source>
        <strain evidence="2 3">JCM 15749</strain>
    </source>
</reference>
<feature type="transmembrane region" description="Helical" evidence="1">
    <location>
        <begin position="176"/>
        <end position="198"/>
    </location>
</feature>
<keyword evidence="3" id="KW-1185">Reference proteome</keyword>
<evidence type="ECO:0000256" key="1">
    <source>
        <dbReference type="SAM" id="Phobius"/>
    </source>
</evidence>
<feature type="transmembrane region" description="Helical" evidence="1">
    <location>
        <begin position="20"/>
        <end position="40"/>
    </location>
</feature>
<protein>
    <recommendedName>
        <fullName evidence="4">Integral membrane protein</fullName>
    </recommendedName>
</protein>
<feature type="transmembrane region" description="Helical" evidence="1">
    <location>
        <begin position="311"/>
        <end position="332"/>
    </location>
</feature>
<evidence type="ECO:0000313" key="2">
    <source>
        <dbReference type="EMBL" id="GAA2078090.1"/>
    </source>
</evidence>
<evidence type="ECO:0008006" key="4">
    <source>
        <dbReference type="Google" id="ProtNLM"/>
    </source>
</evidence>
<dbReference type="Pfam" id="PF19877">
    <property type="entry name" value="DUF6350"/>
    <property type="match status" value="1"/>
</dbReference>
<feature type="transmembrane region" description="Helical" evidence="1">
    <location>
        <begin position="74"/>
        <end position="92"/>
    </location>
</feature>
<sequence>MPSPVASSPQEAPALRTGVVTAVTTSVLGVVLTCLAVLVATSGDVSTAAVLRSGVRLWVVSLGSGLMVDDVAIDLVPIGGTLLAGLLLMAVAMRVQRGAPVDDVAQFAATVAGTTGLLAAVLSQVSGTQTTQTSEVRAAVGGFVVGGLAAAWSAARRRREPLLGPGREEATAVLRAAGTALGLLLGSCAVVVAILLVGSLGQAADLWAALDPGAGEGVALGLACVLAVPTLVVWVAAVALGPGVSVGTDTSLDLYGAYLGDVPGLPVLAVLPDPGAFGGAVVLLALVPVVSGLLAGWRLDVPAELGPGRRAALGAAAGGLAGGVLGVLLLVSGGSVGPGRMSEVGPLGPVPALLALGVLGAAGAIGAALAHYREARAR</sequence>
<feature type="transmembrane region" description="Helical" evidence="1">
    <location>
        <begin position="277"/>
        <end position="299"/>
    </location>
</feature>
<accession>A0ABN2W135</accession>
<feature type="transmembrane region" description="Helical" evidence="1">
    <location>
        <begin position="218"/>
        <end position="240"/>
    </location>
</feature>
<keyword evidence="1" id="KW-0472">Membrane</keyword>